<reference evidence="4" key="1">
    <citation type="submission" date="2021-02" db="EMBL/GenBank/DDBJ databases">
        <authorList>
            <person name="Nowell W R."/>
        </authorList>
    </citation>
    <scope>NUCLEOTIDE SEQUENCE</scope>
    <source>
        <strain evidence="4">Ploen Becks lab</strain>
    </source>
</reference>
<name>A0A813SE37_9BILA</name>
<evidence type="ECO:0000256" key="3">
    <source>
        <dbReference type="ARBA" id="ARBA00023170"/>
    </source>
</evidence>
<proteinExistence type="predicted"/>
<organism evidence="4 5">
    <name type="scientific">Brachionus calyciflorus</name>
    <dbReference type="NCBI Taxonomy" id="104777"/>
    <lineage>
        <taxon>Eukaryota</taxon>
        <taxon>Metazoa</taxon>
        <taxon>Spiralia</taxon>
        <taxon>Gnathifera</taxon>
        <taxon>Rotifera</taxon>
        <taxon>Eurotatoria</taxon>
        <taxon>Monogononta</taxon>
        <taxon>Pseudotrocha</taxon>
        <taxon>Ploima</taxon>
        <taxon>Brachionidae</taxon>
        <taxon>Brachionus</taxon>
    </lineage>
</organism>
<sequence>MKRKFSESFSETDTMEQAYFESFQNEYFLKTEQNRIAVLNQLKEQTVDLYRESIKEYDVHRFKANRLHFSGQKISFNLTNGFKKFIREENVYFLRRNSNAMLNLLKSLPGFLSFGHNDLKTIMNQHFFSIMTLRTLKLYLNDEFYFMLDDTIQINKELFAFLYDKKSRNYTFHMFSSIRSLNLTEKEIGLMIPFFLSSIYKNLENKELMKEVYGYYSNALFDEFKKNKRSVEFMKKFTYIACMGPKVNNALMDVSLM</sequence>
<dbReference type="Gene3D" id="1.10.565.10">
    <property type="entry name" value="Retinoid X Receptor"/>
    <property type="match status" value="1"/>
</dbReference>
<keyword evidence="2" id="KW-0804">Transcription</keyword>
<evidence type="ECO:0000313" key="4">
    <source>
        <dbReference type="EMBL" id="CAF0794119.1"/>
    </source>
</evidence>
<evidence type="ECO:0000256" key="1">
    <source>
        <dbReference type="ARBA" id="ARBA00023015"/>
    </source>
</evidence>
<comment type="caution">
    <text evidence="4">The sequence shown here is derived from an EMBL/GenBank/DDBJ whole genome shotgun (WGS) entry which is preliminary data.</text>
</comment>
<dbReference type="EMBL" id="CAJNOC010000706">
    <property type="protein sequence ID" value="CAF0794119.1"/>
    <property type="molecule type" value="Genomic_DNA"/>
</dbReference>
<dbReference type="Proteomes" id="UP000663879">
    <property type="component" value="Unassembled WGS sequence"/>
</dbReference>
<dbReference type="AlphaFoldDB" id="A0A813SE37"/>
<evidence type="ECO:0000313" key="5">
    <source>
        <dbReference type="Proteomes" id="UP000663879"/>
    </source>
</evidence>
<accession>A0A813SE37</accession>
<evidence type="ECO:0000256" key="2">
    <source>
        <dbReference type="ARBA" id="ARBA00023163"/>
    </source>
</evidence>
<keyword evidence="3" id="KW-0675">Receptor</keyword>
<protein>
    <submittedName>
        <fullName evidence="4">Uncharacterized protein</fullName>
    </submittedName>
</protein>
<dbReference type="InterPro" id="IPR035500">
    <property type="entry name" value="NHR-like_dom_sf"/>
</dbReference>
<keyword evidence="5" id="KW-1185">Reference proteome</keyword>
<keyword evidence="1" id="KW-0805">Transcription regulation</keyword>
<dbReference type="SUPFAM" id="SSF48508">
    <property type="entry name" value="Nuclear receptor ligand-binding domain"/>
    <property type="match status" value="1"/>
</dbReference>
<gene>
    <name evidence="4" type="ORF">OXX778_LOCUS6122</name>
</gene>